<dbReference type="Proteomes" id="UP000482155">
    <property type="component" value="Unassembled WGS sequence"/>
</dbReference>
<name>A0A6B3SHF3_9BURK</name>
<evidence type="ECO:0000313" key="3">
    <source>
        <dbReference type="Proteomes" id="UP000482155"/>
    </source>
</evidence>
<dbReference type="AlphaFoldDB" id="A0A6B3SHF3"/>
<gene>
    <name evidence="2" type="ORF">G3574_03315</name>
</gene>
<feature type="region of interest" description="Disordered" evidence="1">
    <location>
        <begin position="22"/>
        <end position="50"/>
    </location>
</feature>
<evidence type="ECO:0000313" key="2">
    <source>
        <dbReference type="EMBL" id="NEX60098.1"/>
    </source>
</evidence>
<organism evidence="2 3">
    <name type="scientific">Noviherbaspirillum galbum</name>
    <dbReference type="NCBI Taxonomy" id="2709383"/>
    <lineage>
        <taxon>Bacteria</taxon>
        <taxon>Pseudomonadati</taxon>
        <taxon>Pseudomonadota</taxon>
        <taxon>Betaproteobacteria</taxon>
        <taxon>Burkholderiales</taxon>
        <taxon>Oxalobacteraceae</taxon>
        <taxon>Noviherbaspirillum</taxon>
    </lineage>
</organism>
<dbReference type="RefSeq" id="WP_163960599.1">
    <property type="nucleotide sequence ID" value="NZ_JAAIVB010000011.1"/>
</dbReference>
<comment type="caution">
    <text evidence="2">The sequence shown here is derived from an EMBL/GenBank/DDBJ whole genome shotgun (WGS) entry which is preliminary data.</text>
</comment>
<reference evidence="2 3" key="1">
    <citation type="submission" date="2020-02" db="EMBL/GenBank/DDBJ databases">
        <authorList>
            <person name="Kim M.K."/>
        </authorList>
    </citation>
    <scope>NUCLEOTIDE SEQUENCE [LARGE SCALE GENOMIC DNA]</scope>
    <source>
        <strain evidence="2 3">17J57-3</strain>
    </source>
</reference>
<protein>
    <submittedName>
        <fullName evidence="2">Uncharacterized protein</fullName>
    </submittedName>
</protein>
<evidence type="ECO:0000256" key="1">
    <source>
        <dbReference type="SAM" id="MobiDB-lite"/>
    </source>
</evidence>
<proteinExistence type="predicted"/>
<sequence>MSKNEKGIVLWRLAYKKREQNEQVQRHASARHQLQSGNADRHLVDPFVDV</sequence>
<keyword evidence="3" id="KW-1185">Reference proteome</keyword>
<dbReference type="EMBL" id="JAAIVB010000011">
    <property type="protein sequence ID" value="NEX60098.1"/>
    <property type="molecule type" value="Genomic_DNA"/>
</dbReference>
<accession>A0A6B3SHF3</accession>